<evidence type="ECO:0000256" key="3">
    <source>
        <dbReference type="ARBA" id="ARBA00022490"/>
    </source>
</evidence>
<sequence length="374" mass="43124">MLTTLNGMFSKPKPCKTNFIEENKKKVKERSMVNQNNNSRTRLNMTRSKNSQMEIGESISSSTNFKDRNVFSSRSRLSSKGSMAVFMQEKKDRGSTSNMSISSKKKSAHRVVCTKTQSCQTIDPRRCDQLFHEGIIKYPSNKVLQELAEIEKQKSNRLDVHVKKEFFKRNKVKHKSPKKVYLYKATMKVTEKGDEGGEENPSEEEEEFDEEEENKMEEEEDYDEKENEESEIPAVTSKPKQSPPPLTMCAAEIIRKTTENINTPRQHHIPSSKGDSKAVKKSLKQAKDNEIMKTVLDPHCPPGHIPLPDTERKKTLHMLRVSHAELVREMNLLPVRADTLRVRQKKMQLEAQLNKIEEGIKVFNKSKVYVKIEE</sequence>
<evidence type="ECO:0000256" key="2">
    <source>
        <dbReference type="ARBA" id="ARBA00004245"/>
    </source>
</evidence>
<evidence type="ECO:0000256" key="4">
    <source>
        <dbReference type="ARBA" id="ARBA00023212"/>
    </source>
</evidence>
<name>A0ABR1ARR1_POLSC</name>
<protein>
    <recommendedName>
        <fullName evidence="7">Enkurin domain-containing protein</fullName>
    </recommendedName>
</protein>
<keyword evidence="3" id="KW-0963">Cytoplasm</keyword>
<feature type="compositionally biased region" description="Acidic residues" evidence="6">
    <location>
        <begin position="196"/>
        <end position="231"/>
    </location>
</feature>
<dbReference type="Proteomes" id="UP001359485">
    <property type="component" value="Unassembled WGS sequence"/>
</dbReference>
<keyword evidence="5" id="KW-0966">Cell projection</keyword>
<evidence type="ECO:0000259" key="7">
    <source>
        <dbReference type="PROSITE" id="PS51665"/>
    </source>
</evidence>
<evidence type="ECO:0000256" key="1">
    <source>
        <dbReference type="ARBA" id="ARBA00004138"/>
    </source>
</evidence>
<accession>A0ABR1ARR1</accession>
<gene>
    <name evidence="8" type="ORF">RUM44_009105</name>
</gene>
<evidence type="ECO:0000256" key="6">
    <source>
        <dbReference type="SAM" id="MobiDB-lite"/>
    </source>
</evidence>
<comment type="caution">
    <text evidence="8">The sequence shown here is derived from an EMBL/GenBank/DDBJ whole genome shotgun (WGS) entry which is preliminary data.</text>
</comment>
<feature type="domain" description="Enkurin" evidence="7">
    <location>
        <begin position="279"/>
        <end position="371"/>
    </location>
</feature>
<proteinExistence type="predicted"/>
<keyword evidence="9" id="KW-1185">Reference proteome</keyword>
<dbReference type="EMBL" id="JAWJWF010000045">
    <property type="protein sequence ID" value="KAK6626629.1"/>
    <property type="molecule type" value="Genomic_DNA"/>
</dbReference>
<organism evidence="8 9">
    <name type="scientific">Polyplax serrata</name>
    <name type="common">Common mouse louse</name>
    <dbReference type="NCBI Taxonomy" id="468196"/>
    <lineage>
        <taxon>Eukaryota</taxon>
        <taxon>Metazoa</taxon>
        <taxon>Ecdysozoa</taxon>
        <taxon>Arthropoda</taxon>
        <taxon>Hexapoda</taxon>
        <taxon>Insecta</taxon>
        <taxon>Pterygota</taxon>
        <taxon>Neoptera</taxon>
        <taxon>Paraneoptera</taxon>
        <taxon>Psocodea</taxon>
        <taxon>Troctomorpha</taxon>
        <taxon>Phthiraptera</taxon>
        <taxon>Anoplura</taxon>
        <taxon>Polyplacidae</taxon>
        <taxon>Polyplax</taxon>
    </lineage>
</organism>
<reference evidence="8 9" key="1">
    <citation type="submission" date="2023-09" db="EMBL/GenBank/DDBJ databases">
        <title>Genomes of two closely related lineages of the louse Polyplax serrata with different host specificities.</title>
        <authorList>
            <person name="Martinu J."/>
            <person name="Tarabai H."/>
            <person name="Stefka J."/>
            <person name="Hypsa V."/>
        </authorList>
    </citation>
    <scope>NUCLEOTIDE SEQUENCE [LARGE SCALE GENOMIC DNA]</scope>
    <source>
        <strain evidence="8">98ZLc_SE</strain>
    </source>
</reference>
<evidence type="ECO:0000256" key="5">
    <source>
        <dbReference type="ARBA" id="ARBA00023273"/>
    </source>
</evidence>
<comment type="subcellular location">
    <subcellularLocation>
        <location evidence="1">Cell projection</location>
        <location evidence="1">Cilium</location>
    </subcellularLocation>
    <subcellularLocation>
        <location evidence="2">Cytoplasm</location>
        <location evidence="2">Cytoskeleton</location>
    </subcellularLocation>
</comment>
<evidence type="ECO:0000313" key="8">
    <source>
        <dbReference type="EMBL" id="KAK6626629.1"/>
    </source>
</evidence>
<dbReference type="InterPro" id="IPR027012">
    <property type="entry name" value="Enkurin_dom"/>
</dbReference>
<keyword evidence="4" id="KW-0206">Cytoskeleton</keyword>
<dbReference type="PANTHER" id="PTHR21490:SF2">
    <property type="entry name" value="ENKURIN DOMAIN-CONTAINING PROTEIN 1"/>
    <property type="match status" value="1"/>
</dbReference>
<dbReference type="Pfam" id="PF13864">
    <property type="entry name" value="Enkurin"/>
    <property type="match status" value="1"/>
</dbReference>
<dbReference type="PANTHER" id="PTHR21490">
    <property type="entry name" value="ENKURIN-RELATED"/>
    <property type="match status" value="1"/>
</dbReference>
<evidence type="ECO:0000313" key="9">
    <source>
        <dbReference type="Proteomes" id="UP001359485"/>
    </source>
</evidence>
<dbReference type="PROSITE" id="PS51665">
    <property type="entry name" value="ENKURIN"/>
    <property type="match status" value="1"/>
</dbReference>
<dbReference type="InterPro" id="IPR052102">
    <property type="entry name" value="Enkurin_domain-protein"/>
</dbReference>
<feature type="region of interest" description="Disordered" evidence="6">
    <location>
        <begin position="191"/>
        <end position="246"/>
    </location>
</feature>
<feature type="region of interest" description="Disordered" evidence="6">
    <location>
        <begin position="259"/>
        <end position="278"/>
    </location>
</feature>